<feature type="region of interest" description="Disordered" evidence="1">
    <location>
        <begin position="241"/>
        <end position="281"/>
    </location>
</feature>
<dbReference type="AlphaFoldDB" id="A0A383WJ26"/>
<feature type="compositionally biased region" description="Low complexity" evidence="1">
    <location>
        <begin position="151"/>
        <end position="176"/>
    </location>
</feature>
<proteinExistence type="predicted"/>
<keyword evidence="3" id="KW-1185">Reference proteome</keyword>
<gene>
    <name evidence="2" type="ORF">BQ4739_LOCUS17118</name>
</gene>
<accession>A0A383WJ26</accession>
<evidence type="ECO:0000256" key="1">
    <source>
        <dbReference type="SAM" id="MobiDB-lite"/>
    </source>
</evidence>
<feature type="compositionally biased region" description="Polar residues" evidence="1">
    <location>
        <begin position="133"/>
        <end position="150"/>
    </location>
</feature>
<dbReference type="Proteomes" id="UP000256970">
    <property type="component" value="Unassembled WGS sequence"/>
</dbReference>
<evidence type="ECO:0000313" key="3">
    <source>
        <dbReference type="Proteomes" id="UP000256970"/>
    </source>
</evidence>
<feature type="region of interest" description="Disordered" evidence="1">
    <location>
        <begin position="133"/>
        <end position="185"/>
    </location>
</feature>
<protein>
    <submittedName>
        <fullName evidence="2">Uncharacterized protein</fullName>
    </submittedName>
</protein>
<feature type="compositionally biased region" description="Low complexity" evidence="1">
    <location>
        <begin position="215"/>
        <end position="226"/>
    </location>
</feature>
<evidence type="ECO:0000313" key="2">
    <source>
        <dbReference type="EMBL" id="SZX76746.1"/>
    </source>
</evidence>
<reference evidence="2 3" key="1">
    <citation type="submission" date="2016-10" db="EMBL/GenBank/DDBJ databases">
        <authorList>
            <person name="Cai Z."/>
        </authorList>
    </citation>
    <scope>NUCLEOTIDE SEQUENCE [LARGE SCALE GENOMIC DNA]</scope>
</reference>
<feature type="region of interest" description="Disordered" evidence="1">
    <location>
        <begin position="215"/>
        <end position="234"/>
    </location>
</feature>
<sequence>MTSAAAPAASAVPPLKLLQALPLSAVPAAAPAAAPTQLPRASYQLTDSLGSRLLVCLADVDGGCAQPNSAAAATTGLPLQAAAEQQPWTQNTARALRRTQQEVAELCVAGGLPLPAERAYCFDLVGIREAGFGTSSNSKPIASSSGNRPASSNGGSNRRPSGNGASSSNGTATSPSHTEAASISSCTTTKAVPAAAGSSNTAHPHAWHTRPSIAGAASAPSTAGGSHDPASQQPHLKLDCLGQQQQQQQQGSMSASGPAKRSQSSRPCQQGSSMVRSTHRSRAAALSQLAATCSGVNSSNRNDMVAGGSAAAVQSLLARVEESLAVHAELQQPSVYCSSMGVLGAAKAASGAVCAVPAAAAAAAADMVGVTSLPECWWEAHERPLSDPLLLCLPVWVREALELELMEV</sequence>
<dbReference type="EMBL" id="FNXT01001265">
    <property type="protein sequence ID" value="SZX76746.1"/>
    <property type="molecule type" value="Genomic_DNA"/>
</dbReference>
<organism evidence="2 3">
    <name type="scientific">Tetradesmus obliquus</name>
    <name type="common">Green alga</name>
    <name type="synonym">Acutodesmus obliquus</name>
    <dbReference type="NCBI Taxonomy" id="3088"/>
    <lineage>
        <taxon>Eukaryota</taxon>
        <taxon>Viridiplantae</taxon>
        <taxon>Chlorophyta</taxon>
        <taxon>core chlorophytes</taxon>
        <taxon>Chlorophyceae</taxon>
        <taxon>CS clade</taxon>
        <taxon>Sphaeropleales</taxon>
        <taxon>Scenedesmaceae</taxon>
        <taxon>Tetradesmus</taxon>
    </lineage>
</organism>
<feature type="compositionally biased region" description="Polar residues" evidence="1">
    <location>
        <begin position="251"/>
        <end position="276"/>
    </location>
</feature>
<name>A0A383WJ26_TETOB</name>